<dbReference type="PANTHER" id="PTHR41317:SF1">
    <property type="entry name" value="PD-(D_E)XK NUCLEASE FAMILY TRANSPOSASE"/>
    <property type="match status" value="1"/>
</dbReference>
<keyword evidence="2" id="KW-1185">Reference proteome</keyword>
<organism evidence="1 2">
    <name type="scientific">Blautia hominis</name>
    <dbReference type="NCBI Taxonomy" id="2025493"/>
    <lineage>
        <taxon>Bacteria</taxon>
        <taxon>Bacillati</taxon>
        <taxon>Bacillota</taxon>
        <taxon>Clostridia</taxon>
        <taxon>Lachnospirales</taxon>
        <taxon>Lachnospiraceae</taxon>
        <taxon>Blautia</taxon>
    </lineage>
</organism>
<sequence length="283" mass="32362">MARKKFEQLDLKDAFLFSAALEDPEACRLILELFLGYPIANITVHAEHSILLSSDFKSVRLDIYASDELSVGYNMEMQNEKENNLPMRSRYYQSELDIAALKPGEDYNDMKPGYIIFICTFDPFGKGLYKYTFENRCLETDMPLGDKTMKIFFNTKGTNPEDVSEELLAFLAYVEDSTDSCAEKTQSETVHKIHNRIKELKKNREMGAKFMLLDELIKSAEKKAGAEGLVKGRIEGISKGRSEEQNRYSRLILRLAKDGRSDLIVKAASDTHLLDALYQEYKL</sequence>
<dbReference type="NCBIfam" id="TIGR01784">
    <property type="entry name" value="T_den_put_tspse"/>
    <property type="match status" value="1"/>
</dbReference>
<accession>A0ABQ0BE22</accession>
<dbReference type="Pfam" id="PF12784">
    <property type="entry name" value="PDDEXK_2"/>
    <property type="match status" value="1"/>
</dbReference>
<dbReference type="InterPro" id="IPR010106">
    <property type="entry name" value="RpnA"/>
</dbReference>
<protein>
    <submittedName>
        <fullName evidence="1">Rpn family recombination-promoting nuclease/putative transposase</fullName>
    </submittedName>
</protein>
<gene>
    <name evidence="1" type="ORF">K040078D81_37910</name>
</gene>
<reference evidence="1 2" key="1">
    <citation type="submission" date="2024-04" db="EMBL/GenBank/DDBJ databases">
        <title>Defined microbial consortia suppress multidrug-resistant proinflammatory Enterobacteriaceae via ecological control.</title>
        <authorList>
            <person name="Furuichi M."/>
            <person name="Kawaguchi T."/>
            <person name="Pust M."/>
            <person name="Yasuma K."/>
            <person name="Plichta D."/>
            <person name="Hasegawa N."/>
            <person name="Ohya T."/>
            <person name="Bhattarai S."/>
            <person name="Sasajima S."/>
            <person name="Aoto Y."/>
            <person name="Tuganbaev T."/>
            <person name="Yaginuma M."/>
            <person name="Ueda M."/>
            <person name="Okahashi N."/>
            <person name="Amafuji K."/>
            <person name="Kiridooshi Y."/>
            <person name="Sugita K."/>
            <person name="Strazar M."/>
            <person name="Skelly A."/>
            <person name="Suda W."/>
            <person name="Hattori M."/>
            <person name="Nakamoto N."/>
            <person name="Caballero S."/>
            <person name="Norman J."/>
            <person name="Olle B."/>
            <person name="Tanoue T."/>
            <person name="Arita M."/>
            <person name="Bucci V."/>
            <person name="Atarashi K."/>
            <person name="Xavier R."/>
            <person name="Honda K."/>
        </authorList>
    </citation>
    <scope>NUCLEOTIDE SEQUENCE [LARGE SCALE GENOMIC DNA]</scope>
    <source>
        <strain evidence="2">k04-0078-D8-1</strain>
    </source>
</reference>
<comment type="caution">
    <text evidence="1">The sequence shown here is derived from an EMBL/GenBank/DDBJ whole genome shotgun (WGS) entry which is preliminary data.</text>
</comment>
<evidence type="ECO:0000313" key="2">
    <source>
        <dbReference type="Proteomes" id="UP001600943"/>
    </source>
</evidence>
<name>A0ABQ0BE22_9FIRM</name>
<evidence type="ECO:0000313" key="1">
    <source>
        <dbReference type="EMBL" id="GAA6409674.1"/>
    </source>
</evidence>
<dbReference type="PANTHER" id="PTHR41317">
    <property type="entry name" value="PD-(D_E)XK NUCLEASE FAMILY TRANSPOSASE"/>
    <property type="match status" value="1"/>
</dbReference>
<proteinExistence type="predicted"/>
<dbReference type="RefSeq" id="WP_390407578.1">
    <property type="nucleotide sequence ID" value="NZ_BAABYW010000001.1"/>
</dbReference>
<dbReference type="EMBL" id="BAABYW010000001">
    <property type="protein sequence ID" value="GAA6409674.1"/>
    <property type="molecule type" value="Genomic_DNA"/>
</dbReference>
<dbReference type="Proteomes" id="UP001600943">
    <property type="component" value="Unassembled WGS sequence"/>
</dbReference>